<dbReference type="EMBL" id="DTFF01000033">
    <property type="protein sequence ID" value="HGI87474.1"/>
    <property type="molecule type" value="Genomic_DNA"/>
</dbReference>
<reference evidence="2" key="1">
    <citation type="journal article" date="2020" name="mSystems">
        <title>Genome- and Community-Level Interaction Insights into Carbon Utilization and Element Cycling Functions of Hydrothermarchaeota in Hydrothermal Sediment.</title>
        <authorList>
            <person name="Zhou Z."/>
            <person name="Liu Y."/>
            <person name="Xu W."/>
            <person name="Pan J."/>
            <person name="Luo Z.H."/>
            <person name="Li M."/>
        </authorList>
    </citation>
    <scope>NUCLEOTIDE SEQUENCE [LARGE SCALE GENOMIC DNA]</scope>
    <source>
        <strain evidence="2">SpSt-732</strain>
    </source>
</reference>
<dbReference type="SUPFAM" id="SSF51735">
    <property type="entry name" value="NAD(P)-binding Rossmann-fold domains"/>
    <property type="match status" value="1"/>
</dbReference>
<protein>
    <recommendedName>
        <fullName evidence="3">RCK N-terminal domain-containing protein</fullName>
    </recommendedName>
</protein>
<evidence type="ECO:0000313" key="2">
    <source>
        <dbReference type="EMBL" id="HGI87474.1"/>
    </source>
</evidence>
<evidence type="ECO:0008006" key="3">
    <source>
        <dbReference type="Google" id="ProtNLM"/>
    </source>
</evidence>
<gene>
    <name evidence="2" type="ORF">ENV14_03675</name>
</gene>
<keyword evidence="1" id="KW-0175">Coiled coil</keyword>
<accession>A0A7C4BBU4</accession>
<evidence type="ECO:0000256" key="1">
    <source>
        <dbReference type="SAM" id="Coils"/>
    </source>
</evidence>
<organism evidence="2">
    <name type="scientific">Ignisphaera aggregans</name>
    <dbReference type="NCBI Taxonomy" id="334771"/>
    <lineage>
        <taxon>Archaea</taxon>
        <taxon>Thermoproteota</taxon>
        <taxon>Thermoprotei</taxon>
        <taxon>Desulfurococcales</taxon>
        <taxon>Desulfurococcaceae</taxon>
        <taxon>Ignisphaera</taxon>
    </lineage>
</organism>
<proteinExistence type="predicted"/>
<dbReference type="InterPro" id="IPR036291">
    <property type="entry name" value="NAD(P)-bd_dom_sf"/>
</dbReference>
<dbReference type="Gene3D" id="3.40.50.720">
    <property type="entry name" value="NAD(P)-binding Rossmann-like Domain"/>
    <property type="match status" value="1"/>
</dbReference>
<feature type="coiled-coil region" evidence="1">
    <location>
        <begin position="200"/>
        <end position="227"/>
    </location>
</feature>
<sequence>MKILLALSRNYFRQLVVTVNNVKPFPKILVVSNDEEVEALCKHFGFEFRRVSEVQSIEELHEYDMAILALGEDAENIAVLRAIKGYGIPIIIALQHNKNNRDIFVSEGVHYIVDVDEYLYANLSAMLLPDTWISITPISLIPRVKVAFYRVLRRALLGISYDDIRELLSKLGLNIYAEFFNRFGNRSTGRVLATGDYIVISGFEEDVDRAVKELEKLFKKLEEIQASRVSQQIKTREYG</sequence>
<comment type="caution">
    <text evidence="2">The sequence shown here is derived from an EMBL/GenBank/DDBJ whole genome shotgun (WGS) entry which is preliminary data.</text>
</comment>
<dbReference type="AlphaFoldDB" id="A0A7C4BBU4"/>
<name>A0A7C4BBU4_9CREN</name>